<evidence type="ECO:0000256" key="1">
    <source>
        <dbReference type="SAM" id="MobiDB-lite"/>
    </source>
</evidence>
<feature type="region of interest" description="Disordered" evidence="1">
    <location>
        <begin position="1"/>
        <end position="49"/>
    </location>
</feature>
<sequence>MEKLPNRNTPKPGTAKDEKISPKKTRRSRRKQRKQSEEHQKYLVPDSIAHLTSMKSRSVNGYVQPNFIPSPTTSASIVPVPLMSINTSTAVIQNMHLLPSTSNKNKSTSREETKIANKKEKKEKWT</sequence>
<gene>
    <name evidence="2" type="ORF">HHI36_013996</name>
</gene>
<keyword evidence="3" id="KW-1185">Reference proteome</keyword>
<feature type="compositionally biased region" description="Polar residues" evidence="1">
    <location>
        <begin position="1"/>
        <end position="11"/>
    </location>
</feature>
<evidence type="ECO:0000313" key="2">
    <source>
        <dbReference type="EMBL" id="KAL3272520.1"/>
    </source>
</evidence>
<accession>A0ABD2N195</accession>
<evidence type="ECO:0000313" key="3">
    <source>
        <dbReference type="Proteomes" id="UP001516400"/>
    </source>
</evidence>
<dbReference type="AlphaFoldDB" id="A0ABD2N195"/>
<dbReference type="EMBL" id="JABFTP020000062">
    <property type="protein sequence ID" value="KAL3272520.1"/>
    <property type="molecule type" value="Genomic_DNA"/>
</dbReference>
<comment type="caution">
    <text evidence="2">The sequence shown here is derived from an EMBL/GenBank/DDBJ whole genome shotgun (WGS) entry which is preliminary data.</text>
</comment>
<feature type="compositionally biased region" description="Basic and acidic residues" evidence="1">
    <location>
        <begin position="108"/>
        <end position="126"/>
    </location>
</feature>
<name>A0ABD2N195_9CUCU</name>
<reference evidence="2 3" key="1">
    <citation type="journal article" date="2021" name="BMC Biol.">
        <title>Horizontally acquired antibacterial genes associated with adaptive radiation of ladybird beetles.</title>
        <authorList>
            <person name="Li H.S."/>
            <person name="Tang X.F."/>
            <person name="Huang Y.H."/>
            <person name="Xu Z.Y."/>
            <person name="Chen M.L."/>
            <person name="Du X.Y."/>
            <person name="Qiu B.Y."/>
            <person name="Chen P.T."/>
            <person name="Zhang W."/>
            <person name="Slipinski A."/>
            <person name="Escalona H.E."/>
            <person name="Waterhouse R.M."/>
            <person name="Zwick A."/>
            <person name="Pang H."/>
        </authorList>
    </citation>
    <scope>NUCLEOTIDE SEQUENCE [LARGE SCALE GENOMIC DNA]</scope>
    <source>
        <strain evidence="2">SYSU2018</strain>
    </source>
</reference>
<protein>
    <submittedName>
        <fullName evidence="2">Uncharacterized protein</fullName>
    </submittedName>
</protein>
<feature type="compositionally biased region" description="Basic residues" evidence="1">
    <location>
        <begin position="22"/>
        <end position="33"/>
    </location>
</feature>
<feature type="region of interest" description="Disordered" evidence="1">
    <location>
        <begin position="96"/>
        <end position="126"/>
    </location>
</feature>
<organism evidence="2 3">
    <name type="scientific">Cryptolaemus montrouzieri</name>
    <dbReference type="NCBI Taxonomy" id="559131"/>
    <lineage>
        <taxon>Eukaryota</taxon>
        <taxon>Metazoa</taxon>
        <taxon>Ecdysozoa</taxon>
        <taxon>Arthropoda</taxon>
        <taxon>Hexapoda</taxon>
        <taxon>Insecta</taxon>
        <taxon>Pterygota</taxon>
        <taxon>Neoptera</taxon>
        <taxon>Endopterygota</taxon>
        <taxon>Coleoptera</taxon>
        <taxon>Polyphaga</taxon>
        <taxon>Cucujiformia</taxon>
        <taxon>Coccinelloidea</taxon>
        <taxon>Coccinellidae</taxon>
        <taxon>Scymninae</taxon>
        <taxon>Scymnini</taxon>
        <taxon>Cryptolaemus</taxon>
    </lineage>
</organism>
<dbReference type="Proteomes" id="UP001516400">
    <property type="component" value="Unassembled WGS sequence"/>
</dbReference>
<proteinExistence type="predicted"/>